<feature type="chain" id="PRO_5012086424" evidence="1">
    <location>
        <begin position="22"/>
        <end position="194"/>
    </location>
</feature>
<proteinExistence type="predicted"/>
<dbReference type="SMART" id="SM00867">
    <property type="entry name" value="YceI"/>
    <property type="match status" value="1"/>
</dbReference>
<accession>A0A285U202</accession>
<feature type="domain" description="Lipid/polyisoprenoid-binding YceI-like" evidence="2">
    <location>
        <begin position="35"/>
        <end position="192"/>
    </location>
</feature>
<name>A0A285U202_9HYPH</name>
<dbReference type="OrthoDB" id="9811006at2"/>
<dbReference type="PANTHER" id="PTHR34406">
    <property type="entry name" value="PROTEIN YCEI"/>
    <property type="match status" value="1"/>
</dbReference>
<keyword evidence="4" id="KW-1185">Reference proteome</keyword>
<reference evidence="3 4" key="1">
    <citation type="submission" date="2017-08" db="EMBL/GenBank/DDBJ databases">
        <authorList>
            <person name="de Groot N.N."/>
        </authorList>
    </citation>
    <scope>NUCLEOTIDE SEQUENCE [LARGE SCALE GENOMIC DNA]</scope>
    <source>
        <strain evidence="3 4">JC85</strain>
    </source>
</reference>
<dbReference type="InterPro" id="IPR007372">
    <property type="entry name" value="Lipid/polyisoprenoid-bd_YceI"/>
</dbReference>
<keyword evidence="1" id="KW-0732">Signal</keyword>
<evidence type="ECO:0000259" key="2">
    <source>
        <dbReference type="SMART" id="SM00867"/>
    </source>
</evidence>
<sequence>MRHVALMVASLALGQILLPLAAFSKAPALSQAAGTYEVSGTSQIRFSVDQIGGGGINGRFTKFSGRFRIDGRRIDASTISFTLYPQSVSTQERRMEDFLRSSAVFDADAYPTVTFRSTAVRQTGDDTAVVDGMLTARGITHREQFSVRLQGFNRNDIAFNVTGNVYRSRYRMDVGTPIYLNVVKFDMDIRGVRQ</sequence>
<feature type="signal peptide" evidence="1">
    <location>
        <begin position="1"/>
        <end position="21"/>
    </location>
</feature>
<dbReference type="InterPro" id="IPR036761">
    <property type="entry name" value="TTHA0802/YceI-like_sf"/>
</dbReference>
<evidence type="ECO:0000313" key="3">
    <source>
        <dbReference type="EMBL" id="SOC35458.1"/>
    </source>
</evidence>
<dbReference type="PANTHER" id="PTHR34406:SF1">
    <property type="entry name" value="PROTEIN YCEI"/>
    <property type="match status" value="1"/>
</dbReference>
<dbReference type="RefSeq" id="WP_097135847.1">
    <property type="nucleotide sequence ID" value="NZ_OBQD01000001.1"/>
</dbReference>
<evidence type="ECO:0000256" key="1">
    <source>
        <dbReference type="SAM" id="SignalP"/>
    </source>
</evidence>
<dbReference type="AlphaFoldDB" id="A0A285U202"/>
<dbReference type="EMBL" id="OBQD01000001">
    <property type="protein sequence ID" value="SOC35458.1"/>
    <property type="molecule type" value="Genomic_DNA"/>
</dbReference>
<dbReference type="Gene3D" id="2.40.128.110">
    <property type="entry name" value="Lipid/polyisoprenoid-binding, YceI-like"/>
    <property type="match status" value="1"/>
</dbReference>
<dbReference type="Pfam" id="PF04264">
    <property type="entry name" value="YceI"/>
    <property type="match status" value="1"/>
</dbReference>
<dbReference type="SUPFAM" id="SSF101874">
    <property type="entry name" value="YceI-like"/>
    <property type="match status" value="1"/>
</dbReference>
<gene>
    <name evidence="3" type="ORF">SAMN05892877_101366</name>
</gene>
<evidence type="ECO:0000313" key="4">
    <source>
        <dbReference type="Proteomes" id="UP000219167"/>
    </source>
</evidence>
<protein>
    <submittedName>
        <fullName evidence="3">Polyisoprenoid-binding protein YceI</fullName>
    </submittedName>
</protein>
<organism evidence="3 4">
    <name type="scientific">Rhizobium subbaraonis</name>
    <dbReference type="NCBI Taxonomy" id="908946"/>
    <lineage>
        <taxon>Bacteria</taxon>
        <taxon>Pseudomonadati</taxon>
        <taxon>Pseudomonadota</taxon>
        <taxon>Alphaproteobacteria</taxon>
        <taxon>Hyphomicrobiales</taxon>
        <taxon>Rhizobiaceae</taxon>
        <taxon>Rhizobium/Agrobacterium group</taxon>
        <taxon>Rhizobium</taxon>
    </lineage>
</organism>
<dbReference type="Proteomes" id="UP000219167">
    <property type="component" value="Unassembled WGS sequence"/>
</dbReference>